<keyword evidence="2" id="KW-1185">Reference proteome</keyword>
<gene>
    <name evidence="1" type="ORF">PHYSODRAFT_256862</name>
</gene>
<dbReference type="EMBL" id="JH159152">
    <property type="protein sequence ID" value="EGZ24942.1"/>
    <property type="molecule type" value="Genomic_DNA"/>
</dbReference>
<accession>G4YVD6</accession>
<dbReference type="RefSeq" id="XP_009520230.1">
    <property type="nucleotide sequence ID" value="XM_009521935.1"/>
</dbReference>
<dbReference type="KEGG" id="psoj:PHYSODRAFT_256862"/>
<dbReference type="InParanoid" id="G4YVD6"/>
<sequence length="226" mass="24765">MSSASQAPFASDELLPYSADFEMFCEQLVFLTVELSIKLKDAATDALQSAQTKRILATAKEAAVDATSRVRSWMRQTLGRQAVEVSTEELLLPQAVVLPFGLPRVDSIAEDIKDLKTDQQLTHAAVIQLNEHQAELRRLLKRALRTPEQCARCAVAIDAAPSTAGGAISKQDSQICRFGEMQTTHLQRLELPVIDMSVATPPIMQCSADLLEAVLEGFRDLDTAEI</sequence>
<dbReference type="AlphaFoldDB" id="G4YVD6"/>
<dbReference type="Proteomes" id="UP000002640">
    <property type="component" value="Unassembled WGS sequence"/>
</dbReference>
<dbReference type="OMA" id="CRCEASI"/>
<organism evidence="1 2">
    <name type="scientific">Phytophthora sojae (strain P6497)</name>
    <name type="common">Soybean stem and root rot agent</name>
    <name type="synonym">Phytophthora megasperma f. sp. glycines</name>
    <dbReference type="NCBI Taxonomy" id="1094619"/>
    <lineage>
        <taxon>Eukaryota</taxon>
        <taxon>Sar</taxon>
        <taxon>Stramenopiles</taxon>
        <taxon>Oomycota</taxon>
        <taxon>Peronosporomycetes</taxon>
        <taxon>Peronosporales</taxon>
        <taxon>Peronosporaceae</taxon>
        <taxon>Phytophthora</taxon>
    </lineage>
</organism>
<proteinExistence type="predicted"/>
<protein>
    <submittedName>
        <fullName evidence="1">Uncharacterized protein</fullName>
    </submittedName>
</protein>
<dbReference type="GeneID" id="20638793"/>
<name>G4YVD6_PHYSP</name>
<evidence type="ECO:0000313" key="2">
    <source>
        <dbReference type="Proteomes" id="UP000002640"/>
    </source>
</evidence>
<evidence type="ECO:0000313" key="1">
    <source>
        <dbReference type="EMBL" id="EGZ24942.1"/>
    </source>
</evidence>
<reference evidence="1 2" key="1">
    <citation type="journal article" date="2006" name="Science">
        <title>Phytophthora genome sequences uncover evolutionary origins and mechanisms of pathogenesis.</title>
        <authorList>
            <person name="Tyler B.M."/>
            <person name="Tripathy S."/>
            <person name="Zhang X."/>
            <person name="Dehal P."/>
            <person name="Jiang R.H."/>
            <person name="Aerts A."/>
            <person name="Arredondo F.D."/>
            <person name="Baxter L."/>
            <person name="Bensasson D."/>
            <person name="Beynon J.L."/>
            <person name="Chapman J."/>
            <person name="Damasceno C.M."/>
            <person name="Dorrance A.E."/>
            <person name="Dou D."/>
            <person name="Dickerman A.W."/>
            <person name="Dubchak I.L."/>
            <person name="Garbelotto M."/>
            <person name="Gijzen M."/>
            <person name="Gordon S.G."/>
            <person name="Govers F."/>
            <person name="Grunwald N.J."/>
            <person name="Huang W."/>
            <person name="Ivors K.L."/>
            <person name="Jones R.W."/>
            <person name="Kamoun S."/>
            <person name="Krampis K."/>
            <person name="Lamour K.H."/>
            <person name="Lee M.K."/>
            <person name="McDonald W.H."/>
            <person name="Medina M."/>
            <person name="Meijer H.J."/>
            <person name="Nordberg E.K."/>
            <person name="Maclean D.J."/>
            <person name="Ospina-Giraldo M.D."/>
            <person name="Morris P.F."/>
            <person name="Phuntumart V."/>
            <person name="Putnam N.H."/>
            <person name="Rash S."/>
            <person name="Rose J.K."/>
            <person name="Sakihama Y."/>
            <person name="Salamov A.A."/>
            <person name="Savidor A."/>
            <person name="Scheuring C.F."/>
            <person name="Smith B.M."/>
            <person name="Sobral B.W."/>
            <person name="Terry A."/>
            <person name="Torto-Alalibo T.A."/>
            <person name="Win J."/>
            <person name="Xu Z."/>
            <person name="Zhang H."/>
            <person name="Grigoriev I.V."/>
            <person name="Rokhsar D.S."/>
            <person name="Boore J.L."/>
        </authorList>
    </citation>
    <scope>NUCLEOTIDE SEQUENCE [LARGE SCALE GENOMIC DNA]</scope>
    <source>
        <strain evidence="1 2">P6497</strain>
    </source>
</reference>